<feature type="binding site" evidence="6">
    <location>
        <position position="565"/>
    </location>
    <ligand>
        <name>Zn(2+)</name>
        <dbReference type="ChEBI" id="CHEBI:29105"/>
        <note>catalytic</note>
    </ligand>
</feature>
<dbReference type="GO" id="GO:0016740">
    <property type="term" value="F:transferase activity"/>
    <property type="evidence" value="ECO:0007669"/>
    <property type="project" value="UniProtKB-KW"/>
</dbReference>
<dbReference type="SUPFAM" id="SSF49265">
    <property type="entry name" value="Fibronectin type III"/>
    <property type="match status" value="1"/>
</dbReference>
<keyword evidence="3 6" id="KW-0378">Hydrolase</keyword>
<evidence type="ECO:0000313" key="11">
    <source>
        <dbReference type="Proteomes" id="UP000278792"/>
    </source>
</evidence>
<evidence type="ECO:0000256" key="4">
    <source>
        <dbReference type="ARBA" id="ARBA00022833"/>
    </source>
</evidence>
<dbReference type="Pfam" id="PF10462">
    <property type="entry name" value="Peptidase_M66"/>
    <property type="match status" value="1"/>
</dbReference>
<gene>
    <name evidence="10" type="ORF">EGH82_05370</name>
</gene>
<evidence type="ECO:0000259" key="9">
    <source>
        <dbReference type="PROSITE" id="PS51694"/>
    </source>
</evidence>
<feature type="chain" id="PRO_5018193695" evidence="7">
    <location>
        <begin position="22"/>
        <end position="1144"/>
    </location>
</feature>
<dbReference type="InterPro" id="IPR022218">
    <property type="entry name" value="TagA_dom"/>
</dbReference>
<dbReference type="InterPro" id="IPR003961">
    <property type="entry name" value="FN3_dom"/>
</dbReference>
<keyword evidence="10" id="KW-0808">Transferase</keyword>
<comment type="caution">
    <text evidence="10">The sequence shown here is derived from an EMBL/GenBank/DDBJ whole genome shotgun (WGS) entry which is preliminary data.</text>
</comment>
<dbReference type="InterPro" id="IPR036116">
    <property type="entry name" value="FN3_sf"/>
</dbReference>
<evidence type="ECO:0000256" key="1">
    <source>
        <dbReference type="ARBA" id="ARBA00022670"/>
    </source>
</evidence>
<dbReference type="CDD" id="cd00063">
    <property type="entry name" value="FN3"/>
    <property type="match status" value="1"/>
</dbReference>
<dbReference type="GO" id="GO:0006508">
    <property type="term" value="P:proteolysis"/>
    <property type="evidence" value="ECO:0007669"/>
    <property type="project" value="UniProtKB-UniRule"/>
</dbReference>
<dbReference type="PROSITE" id="PS51694">
    <property type="entry name" value="PEPTIDASE_M66"/>
    <property type="match status" value="1"/>
</dbReference>
<feature type="binding site" evidence="6">
    <location>
        <position position="559"/>
    </location>
    <ligand>
        <name>Zn(2+)</name>
        <dbReference type="ChEBI" id="CHEBI:29105"/>
        <note>catalytic</note>
    </ligand>
</feature>
<keyword evidence="2 6" id="KW-0479">Metal-binding</keyword>
<dbReference type="InterPro" id="IPR019503">
    <property type="entry name" value="Peptidase_M66_dom"/>
</dbReference>
<dbReference type="InterPro" id="IPR051256">
    <property type="entry name" value="Dictomallein"/>
</dbReference>
<reference evidence="10 11" key="1">
    <citation type="submission" date="2018-11" db="EMBL/GenBank/DDBJ databases">
        <title>Vibrio ponticus strain CAIM 1751 pathogenic for the snapper Lutjanus guttatus.</title>
        <authorList>
            <person name="Soto-Rodriguez S."/>
            <person name="Lozano-Olvera R."/>
            <person name="Gomez-Gil B."/>
        </authorList>
    </citation>
    <scope>NUCLEOTIDE SEQUENCE [LARGE SCALE GENOMIC DNA]</scope>
    <source>
        <strain evidence="10 11">CAIM 1751</strain>
    </source>
</reference>
<feature type="domain" description="Fibronectin type-III" evidence="8">
    <location>
        <begin position="163"/>
        <end position="250"/>
    </location>
</feature>
<accession>A0A3N3E4J9</accession>
<evidence type="ECO:0000256" key="6">
    <source>
        <dbReference type="PROSITE-ProRule" id="PRU01031"/>
    </source>
</evidence>
<dbReference type="EMBL" id="RKIK01000009">
    <property type="protein sequence ID" value="ROV61418.1"/>
    <property type="molecule type" value="Genomic_DNA"/>
</dbReference>
<evidence type="ECO:0000256" key="3">
    <source>
        <dbReference type="ARBA" id="ARBA00022801"/>
    </source>
</evidence>
<evidence type="ECO:0000256" key="5">
    <source>
        <dbReference type="ARBA" id="ARBA00023049"/>
    </source>
</evidence>
<dbReference type="GO" id="GO:0046872">
    <property type="term" value="F:metal ion binding"/>
    <property type="evidence" value="ECO:0007669"/>
    <property type="project" value="UniProtKB-UniRule"/>
</dbReference>
<feature type="signal peptide" evidence="7">
    <location>
        <begin position="1"/>
        <end position="21"/>
    </location>
</feature>
<evidence type="ECO:0000256" key="7">
    <source>
        <dbReference type="SAM" id="SignalP"/>
    </source>
</evidence>
<organism evidence="10 11">
    <name type="scientific">Vibrio ponticus</name>
    <dbReference type="NCBI Taxonomy" id="265668"/>
    <lineage>
        <taxon>Bacteria</taxon>
        <taxon>Pseudomonadati</taxon>
        <taxon>Pseudomonadota</taxon>
        <taxon>Gammaproteobacteria</taxon>
        <taxon>Vibrionales</taxon>
        <taxon>Vibrionaceae</taxon>
        <taxon>Vibrio</taxon>
    </lineage>
</organism>
<evidence type="ECO:0000313" key="10">
    <source>
        <dbReference type="EMBL" id="ROV61418.1"/>
    </source>
</evidence>
<dbReference type="PROSITE" id="PS50853">
    <property type="entry name" value="FN3"/>
    <property type="match status" value="1"/>
</dbReference>
<evidence type="ECO:0000259" key="8">
    <source>
        <dbReference type="PROSITE" id="PS50853"/>
    </source>
</evidence>
<keyword evidence="5 6" id="KW-0482">Metalloprotease</keyword>
<feature type="active site" evidence="6">
    <location>
        <position position="556"/>
    </location>
</feature>
<keyword evidence="1 6" id="KW-0645">Protease</keyword>
<dbReference type="Pfam" id="PF12561">
    <property type="entry name" value="TagA"/>
    <property type="match status" value="1"/>
</dbReference>
<comment type="cofactor">
    <cofactor evidence="6">
        <name>Zn(2+)</name>
        <dbReference type="ChEBI" id="CHEBI:29105"/>
    </cofactor>
    <text evidence="6">Binds 1 zinc ion per subunit.</text>
</comment>
<keyword evidence="4 6" id="KW-0862">Zinc</keyword>
<protein>
    <submittedName>
        <fullName evidence="10">Glycosyl transferase</fullName>
    </submittedName>
</protein>
<evidence type="ECO:0000256" key="2">
    <source>
        <dbReference type="ARBA" id="ARBA00022723"/>
    </source>
</evidence>
<feature type="binding site" evidence="6">
    <location>
        <position position="555"/>
    </location>
    <ligand>
        <name>Zn(2+)</name>
        <dbReference type="ChEBI" id="CHEBI:29105"/>
        <note>catalytic</note>
    </ligand>
</feature>
<dbReference type="InterPro" id="IPR013783">
    <property type="entry name" value="Ig-like_fold"/>
</dbReference>
<name>A0A3N3E4J9_9VIBR</name>
<keyword evidence="7" id="KW-0732">Signal</keyword>
<proteinExistence type="predicted"/>
<dbReference type="PANTHER" id="PTHR39540:SF1">
    <property type="entry name" value="DICTOMALLEIN-1-RELATED"/>
    <property type="match status" value="1"/>
</dbReference>
<dbReference type="PANTHER" id="PTHR39540">
    <property type="match status" value="1"/>
</dbReference>
<dbReference type="RefSeq" id="WP_123781073.1">
    <property type="nucleotide sequence ID" value="NZ_RKIK01000009.1"/>
</dbReference>
<dbReference type="Proteomes" id="UP000278792">
    <property type="component" value="Unassembled WGS sequence"/>
</dbReference>
<sequence>MRLSQLSLLIGGVLASSHVTAETLNLSQLGAQVQQQLFAMQQLATDDSNIIVHQDGRRFLQYQGKQYWVNHENFPKFPLNDAGGEYSTAFPFVDSNWEYIAYNGGFYLMHRELGVMNANDTGCYVEYLPASRGSQLEDGSYITEFDMILRTVMSDCGELAMPNLESFKVGSLSDIGVELTWDKHHPSNNYVIDLTARPANSSPIVYRYRTNEPGLYINDLEPNTRYEVEIEACNDLGCAKQQLSFTTLAERLAYNDSRTAVNHLSGSLRAHINFTQTHTSVMPNGNDELNHPNLVMDRAALLLVTPNQPAIQQMWVEVELDGISQGRFALLPPSALADTDQPDNGRSKMVFSKYAWSLPLQWDWMKPGLSLKFSDNRGREGVLAHNDLVFAGAPEMVIQNIDIGMLVEPRDQYEMIDRMPELATDYFQKIPVSKLVMADYTPLHLRKVTLPNGKVYTRASEYDKPDVYAGDMREYIGKRLISMGINNANFGIVDTAGGSAHWARPFSHITAHNNRGRYLAEDEDGNITSSVIHHGLSGGGGMVTLSGTRGNEWSHELGHNYGRGHHPKNASIHDMESGWGWDARYNRFIGNLHWSDAAQTVTNTNSGESVEPFADQFRFMREAMGGGESARTGLISNYTLEHPIAARVTQNWFNGASNVDTNSATGYSAWDQETQRYVESETNQRAVSEKGVPVITVLGIYDPTEANPSQIYPLIYSNYGNLFELPEPSNIPAQREGWVAADTITAEDRLNTEWQTIKVDNQWLPLCQFSYTSQGGTQANFIGYEEGEQCRVTSEMVWHIDGQTEVPVSESLQYQLLASKGELVGNITYTPTPELGEMTLCSLNKPGTGHDGAGFLADNKCKQIDGMKHSNGALWAYATHQGGIDQYQVESQKQCQLVVENQDGSVDKIALHGKRYSSGESNKFHLNLPAERHPERISIECSGAEGSTAILDTVLTPRNPAADELVGPVIVGQENGYRDFDVDMPSGWMAHNEQFNPAELTANQRSYLATMRLGEKSEYVCRFPMTINGNEKLLHGYVESFGNGDYQCTGGSDITVRDNQGEREMVSELNQFEWLSLYDRSQVGAPVIASPQSNATLCSLTKGGEWYGVGFVNAGGQCVQEPEVYWSNGNQWIFSSGYAVHQYR</sequence>
<dbReference type="AlphaFoldDB" id="A0A3N3E4J9"/>
<dbReference type="Gene3D" id="2.60.40.10">
    <property type="entry name" value="Immunoglobulins"/>
    <property type="match status" value="1"/>
</dbReference>
<feature type="domain" description="Peptidase M66" evidence="9">
    <location>
        <begin position="395"/>
        <end position="659"/>
    </location>
</feature>
<dbReference type="GO" id="GO:0004222">
    <property type="term" value="F:metalloendopeptidase activity"/>
    <property type="evidence" value="ECO:0007669"/>
    <property type="project" value="UniProtKB-UniRule"/>
</dbReference>